<dbReference type="AlphaFoldDB" id="A0A7W8G8G6"/>
<sequence length="242" mass="27960">MKKILILTGFLTLFASFASPLFAKEAAPKIDTYEYDLTLTEIKGVSAPYISNNFVVFTAPVTANSIGIAFDFEEFRKIHYYQLRKNYGYEGEITSSYYFYILEMPKKLSRISYRVVIDGLWTTDPQNQNVVYNEYENYSLSYIDLPPEEIEITEKLNNGLTHFVCHSESGRKIRLGGSFTNWDSWIYEMKETEPGKYVIDIPLHPGTYYYSYYNGITSFIDETNPSRGYSNDGRIVSCITIN</sequence>
<evidence type="ECO:0000313" key="2">
    <source>
        <dbReference type="EMBL" id="MBB5225780.1"/>
    </source>
</evidence>
<dbReference type="SUPFAM" id="SSF81296">
    <property type="entry name" value="E set domains"/>
    <property type="match status" value="1"/>
</dbReference>
<dbReference type="Proteomes" id="UP000518887">
    <property type="component" value="Unassembled WGS sequence"/>
</dbReference>
<protein>
    <recommendedName>
        <fullName evidence="4">Isoamylase</fullName>
    </recommendedName>
</protein>
<evidence type="ECO:0008006" key="4">
    <source>
        <dbReference type="Google" id="ProtNLM"/>
    </source>
</evidence>
<dbReference type="EMBL" id="JACHFQ010000003">
    <property type="protein sequence ID" value="MBB5225780.1"/>
    <property type="molecule type" value="Genomic_DNA"/>
</dbReference>
<gene>
    <name evidence="2" type="ORF">HNP76_001137</name>
</gene>
<name>A0A7W8G8G6_9SPIR</name>
<feature type="signal peptide" evidence="1">
    <location>
        <begin position="1"/>
        <end position="23"/>
    </location>
</feature>
<dbReference type="InterPro" id="IPR014756">
    <property type="entry name" value="Ig_E-set"/>
</dbReference>
<feature type="chain" id="PRO_5031335358" description="Isoamylase" evidence="1">
    <location>
        <begin position="24"/>
        <end position="242"/>
    </location>
</feature>
<dbReference type="RefSeq" id="WP_184658389.1">
    <property type="nucleotide sequence ID" value="NZ_CP031518.1"/>
</dbReference>
<evidence type="ECO:0000256" key="1">
    <source>
        <dbReference type="SAM" id="SignalP"/>
    </source>
</evidence>
<reference evidence="2 3" key="1">
    <citation type="submission" date="2020-08" db="EMBL/GenBank/DDBJ databases">
        <title>Genomic Encyclopedia of Type Strains, Phase IV (KMG-IV): sequencing the most valuable type-strain genomes for metagenomic binning, comparative biology and taxonomic classification.</title>
        <authorList>
            <person name="Goeker M."/>
        </authorList>
    </citation>
    <scope>NUCLEOTIDE SEQUENCE [LARGE SCALE GENOMIC DNA]</scope>
    <source>
        <strain evidence="2 3">DSM 103462</strain>
    </source>
</reference>
<proteinExistence type="predicted"/>
<keyword evidence="3" id="KW-1185">Reference proteome</keyword>
<evidence type="ECO:0000313" key="3">
    <source>
        <dbReference type="Proteomes" id="UP000518887"/>
    </source>
</evidence>
<keyword evidence="1" id="KW-0732">Signal</keyword>
<organism evidence="2 3">
    <name type="scientific">Treponema ruminis</name>
    <dbReference type="NCBI Taxonomy" id="744515"/>
    <lineage>
        <taxon>Bacteria</taxon>
        <taxon>Pseudomonadati</taxon>
        <taxon>Spirochaetota</taxon>
        <taxon>Spirochaetia</taxon>
        <taxon>Spirochaetales</taxon>
        <taxon>Treponemataceae</taxon>
        <taxon>Treponema</taxon>
    </lineage>
</organism>
<comment type="caution">
    <text evidence="2">The sequence shown here is derived from an EMBL/GenBank/DDBJ whole genome shotgun (WGS) entry which is preliminary data.</text>
</comment>
<accession>A0A7W8G8G6</accession>
<dbReference type="Gene3D" id="2.60.40.10">
    <property type="entry name" value="Immunoglobulins"/>
    <property type="match status" value="2"/>
</dbReference>
<dbReference type="InterPro" id="IPR013783">
    <property type="entry name" value="Ig-like_fold"/>
</dbReference>